<proteinExistence type="predicted"/>
<dbReference type="PANTHER" id="PTHR31389">
    <property type="entry name" value="LD39211P"/>
    <property type="match status" value="1"/>
</dbReference>
<dbReference type="WBParaSite" id="GPUH_0001760801-mRNA-1">
    <property type="protein sequence ID" value="GPUH_0001760801-mRNA-1"/>
    <property type="gene ID" value="GPUH_0001760801"/>
</dbReference>
<protein>
    <submittedName>
        <fullName evidence="2">Nucleotid_trans domain-containing protein</fullName>
    </submittedName>
</protein>
<evidence type="ECO:0000313" key="2">
    <source>
        <dbReference type="WBParaSite" id="GPUH_0001760801-mRNA-1"/>
    </source>
</evidence>
<organism evidence="2">
    <name type="scientific">Gongylonema pulchrum</name>
    <dbReference type="NCBI Taxonomy" id="637853"/>
    <lineage>
        <taxon>Eukaryota</taxon>
        <taxon>Metazoa</taxon>
        <taxon>Ecdysozoa</taxon>
        <taxon>Nematoda</taxon>
        <taxon>Chromadorea</taxon>
        <taxon>Rhabditida</taxon>
        <taxon>Spirurina</taxon>
        <taxon>Spiruromorpha</taxon>
        <taxon>Spiruroidea</taxon>
        <taxon>Gongylonematidae</taxon>
        <taxon>Gongylonema</taxon>
    </lineage>
</organism>
<sequence>LQELKQQEQEQQQQQKQQQRHRQRQQQSNQQWARTSGLRYFVNTSVDGLPEVVMVTAFSDNHFNEAIEMVRSFPAFEANSKLKGSDSQARTEGNCNVTDFLFFSDPGHSIFAATAYDTYRYLPSEIGMLKETTMLESNTMLFIRTQPVANILKWAVACALEKECMGLGSGGRKFELQCSFASDDHYRKYAHCHRFDQSVFNLLMANQYGFETRRYFKDGKNLFEIYRGASRIITAEGYLINTFSLDGLFTENVSLHF</sequence>
<dbReference type="PANTHER" id="PTHR31389:SF4">
    <property type="entry name" value="LD39211P"/>
    <property type="match status" value="1"/>
</dbReference>
<accession>A0A183E9E5</accession>
<reference evidence="2" key="1">
    <citation type="submission" date="2016-06" db="UniProtKB">
        <authorList>
            <consortium name="WormBaseParasite"/>
        </authorList>
    </citation>
    <scope>IDENTIFICATION</scope>
</reference>
<feature type="region of interest" description="Disordered" evidence="1">
    <location>
        <begin position="1"/>
        <end position="31"/>
    </location>
</feature>
<evidence type="ECO:0000256" key="1">
    <source>
        <dbReference type="SAM" id="MobiDB-lite"/>
    </source>
</evidence>
<dbReference type="AlphaFoldDB" id="A0A183E9E5"/>
<name>A0A183E9E5_9BILA</name>